<feature type="transmembrane region" description="Helical" evidence="1">
    <location>
        <begin position="48"/>
        <end position="72"/>
    </location>
</feature>
<keyword evidence="3" id="KW-1185">Reference proteome</keyword>
<evidence type="ECO:0000256" key="1">
    <source>
        <dbReference type="SAM" id="Phobius"/>
    </source>
</evidence>
<keyword evidence="1" id="KW-1133">Transmembrane helix</keyword>
<evidence type="ECO:0000313" key="2">
    <source>
        <dbReference type="EMBL" id="KOO26559.1"/>
    </source>
</evidence>
<dbReference type="SUPFAM" id="SSF103473">
    <property type="entry name" value="MFS general substrate transporter"/>
    <property type="match status" value="1"/>
</dbReference>
<accession>A0A0M0JJ05</accession>
<protein>
    <recommendedName>
        <fullName evidence="4">Major facilitator superfamily (MFS) profile domain-containing protein</fullName>
    </recommendedName>
</protein>
<organism evidence="2 3">
    <name type="scientific">Chrysochromulina tobinii</name>
    <dbReference type="NCBI Taxonomy" id="1460289"/>
    <lineage>
        <taxon>Eukaryota</taxon>
        <taxon>Haptista</taxon>
        <taxon>Haptophyta</taxon>
        <taxon>Prymnesiophyceae</taxon>
        <taxon>Prymnesiales</taxon>
        <taxon>Chrysochromulinaceae</taxon>
        <taxon>Chrysochromulina</taxon>
    </lineage>
</organism>
<proteinExistence type="predicted"/>
<evidence type="ECO:0000313" key="3">
    <source>
        <dbReference type="Proteomes" id="UP000037460"/>
    </source>
</evidence>
<sequence>MAVANAAAPMNRNVKLVLIYVTCLSMYSSLTSGTPMTAYALLLRPDDYTAIGVMSGIQGTISLVMALPAGAISDCFGRQGMLRIAGVVALVSAAYMGAILLTLGTELENYLDQHQEHVVNAAMPIEADSRQRRRWRR</sequence>
<feature type="transmembrane region" description="Helical" evidence="1">
    <location>
        <begin position="84"/>
        <end position="103"/>
    </location>
</feature>
<dbReference type="EMBL" id="JWZX01002835">
    <property type="protein sequence ID" value="KOO26559.1"/>
    <property type="molecule type" value="Genomic_DNA"/>
</dbReference>
<keyword evidence="1" id="KW-0472">Membrane</keyword>
<feature type="transmembrane region" description="Helical" evidence="1">
    <location>
        <begin position="17"/>
        <end position="42"/>
    </location>
</feature>
<evidence type="ECO:0008006" key="4">
    <source>
        <dbReference type="Google" id="ProtNLM"/>
    </source>
</evidence>
<dbReference type="Gene3D" id="1.20.1250.20">
    <property type="entry name" value="MFS general substrate transporter like domains"/>
    <property type="match status" value="1"/>
</dbReference>
<gene>
    <name evidence="2" type="ORF">Ctob_005829</name>
</gene>
<comment type="caution">
    <text evidence="2">The sequence shown here is derived from an EMBL/GenBank/DDBJ whole genome shotgun (WGS) entry which is preliminary data.</text>
</comment>
<reference evidence="3" key="1">
    <citation type="journal article" date="2015" name="PLoS Genet.">
        <title>Genome Sequence and Transcriptome Analyses of Chrysochromulina tobin: Metabolic Tools for Enhanced Algal Fitness in the Prominent Order Prymnesiales (Haptophyceae).</title>
        <authorList>
            <person name="Hovde B.T."/>
            <person name="Deodato C.R."/>
            <person name="Hunsperger H.M."/>
            <person name="Ryken S.A."/>
            <person name="Yost W."/>
            <person name="Jha R.K."/>
            <person name="Patterson J."/>
            <person name="Monnat R.J. Jr."/>
            <person name="Barlow S.B."/>
            <person name="Starkenburg S.R."/>
            <person name="Cattolico R.A."/>
        </authorList>
    </citation>
    <scope>NUCLEOTIDE SEQUENCE</scope>
    <source>
        <strain evidence="3">CCMP291</strain>
    </source>
</reference>
<keyword evidence="1" id="KW-0812">Transmembrane</keyword>
<name>A0A0M0JJ05_9EUKA</name>
<dbReference type="InterPro" id="IPR036259">
    <property type="entry name" value="MFS_trans_sf"/>
</dbReference>
<dbReference type="AlphaFoldDB" id="A0A0M0JJ05"/>
<dbReference type="Proteomes" id="UP000037460">
    <property type="component" value="Unassembled WGS sequence"/>
</dbReference>